<name>A0A6J6GPM9_9ZZZZ</name>
<gene>
    <name evidence="2" type="ORF">UFOPK1493_04322</name>
</gene>
<accession>A0A6J6GPM9</accession>
<dbReference type="AlphaFoldDB" id="A0A6J6GPM9"/>
<protein>
    <submittedName>
        <fullName evidence="2">Unannotated protein</fullName>
    </submittedName>
</protein>
<feature type="compositionally biased region" description="Low complexity" evidence="1">
    <location>
        <begin position="21"/>
        <end position="31"/>
    </location>
</feature>
<organism evidence="2">
    <name type="scientific">freshwater metagenome</name>
    <dbReference type="NCBI Taxonomy" id="449393"/>
    <lineage>
        <taxon>unclassified sequences</taxon>
        <taxon>metagenomes</taxon>
        <taxon>ecological metagenomes</taxon>
    </lineage>
</organism>
<proteinExistence type="predicted"/>
<dbReference type="EMBL" id="CAEZSR010000324">
    <property type="protein sequence ID" value="CAB4601014.1"/>
    <property type="molecule type" value="Genomic_DNA"/>
</dbReference>
<reference evidence="2" key="1">
    <citation type="submission" date="2020-05" db="EMBL/GenBank/DDBJ databases">
        <authorList>
            <person name="Chiriac C."/>
            <person name="Salcher M."/>
            <person name="Ghai R."/>
            <person name="Kavagutti S V."/>
        </authorList>
    </citation>
    <scope>NUCLEOTIDE SEQUENCE</scope>
</reference>
<evidence type="ECO:0000313" key="2">
    <source>
        <dbReference type="EMBL" id="CAB4601014.1"/>
    </source>
</evidence>
<sequence>MTSPLRRSSGIVPPGPGAGPGAVAGPASGSGTTVHFTHAARLLAREARRLGLVAPGYRCPPRVVGVQRSIRRHPTGAVVAVLVRGRPWAAVVADMIEGVVVANRLTPPVADRVRTELWAAIGHEWPADLPRVA</sequence>
<feature type="region of interest" description="Disordered" evidence="1">
    <location>
        <begin position="1"/>
        <end position="31"/>
    </location>
</feature>
<evidence type="ECO:0000256" key="1">
    <source>
        <dbReference type="SAM" id="MobiDB-lite"/>
    </source>
</evidence>